<dbReference type="SUPFAM" id="SSF46689">
    <property type="entry name" value="Homeodomain-like"/>
    <property type="match status" value="1"/>
</dbReference>
<evidence type="ECO:0000256" key="2">
    <source>
        <dbReference type="ARBA" id="ARBA00023125"/>
    </source>
</evidence>
<evidence type="ECO:0000259" key="5">
    <source>
        <dbReference type="PROSITE" id="PS50977"/>
    </source>
</evidence>
<dbReference type="InterPro" id="IPR036271">
    <property type="entry name" value="Tet_transcr_reg_TetR-rel_C_sf"/>
</dbReference>
<dbReference type="Gene3D" id="1.10.357.10">
    <property type="entry name" value="Tetracycline Repressor, domain 2"/>
    <property type="match status" value="1"/>
</dbReference>
<proteinExistence type="predicted"/>
<dbReference type="RefSeq" id="WP_158052113.1">
    <property type="nucleotide sequence ID" value="NZ_WBKB01000004.1"/>
</dbReference>
<keyword evidence="2 4" id="KW-0238">DNA-binding</keyword>
<dbReference type="Pfam" id="PF00440">
    <property type="entry name" value="TetR_N"/>
    <property type="match status" value="1"/>
</dbReference>
<dbReference type="PANTHER" id="PTHR30055:SF151">
    <property type="entry name" value="TRANSCRIPTIONAL REGULATORY PROTEIN"/>
    <property type="match status" value="1"/>
</dbReference>
<dbReference type="OrthoDB" id="329481at2"/>
<dbReference type="InterPro" id="IPR009057">
    <property type="entry name" value="Homeodomain-like_sf"/>
</dbReference>
<dbReference type="PROSITE" id="PS50977">
    <property type="entry name" value="HTH_TETR_2"/>
    <property type="match status" value="1"/>
</dbReference>
<dbReference type="PANTHER" id="PTHR30055">
    <property type="entry name" value="HTH-TYPE TRANSCRIPTIONAL REGULATOR RUTR"/>
    <property type="match status" value="1"/>
</dbReference>
<dbReference type="GO" id="GO:0000976">
    <property type="term" value="F:transcription cis-regulatory region binding"/>
    <property type="evidence" value="ECO:0007669"/>
    <property type="project" value="TreeGrafter"/>
</dbReference>
<gene>
    <name evidence="6" type="ORF">F8O05_07325</name>
</gene>
<dbReference type="InterPro" id="IPR050109">
    <property type="entry name" value="HTH-type_TetR-like_transc_reg"/>
</dbReference>
<dbReference type="Proteomes" id="UP000433493">
    <property type="component" value="Unassembled WGS sequence"/>
</dbReference>
<evidence type="ECO:0000313" key="7">
    <source>
        <dbReference type="Proteomes" id="UP000433493"/>
    </source>
</evidence>
<accession>A0A7J5BAI6</accession>
<dbReference type="GO" id="GO:0003700">
    <property type="term" value="F:DNA-binding transcription factor activity"/>
    <property type="evidence" value="ECO:0007669"/>
    <property type="project" value="TreeGrafter"/>
</dbReference>
<sequence>MSKPRQRPPKLSRERLIEAALRLIDEDGVEKVTVRRVAAVLGVTPMALYWHFAGKDELLDGIGDALAERLDLSGIALDRPWDDRLSALMHLLIDALAAHPGAAEITMRRLLYTTKGKRFVELGLSALSDAGISEDDALLVGRYALRTAVAVAAEPVFTGIELPPERAARLQREFEEQAVTLSEGDFPALRRMSQQLQAASDAKRYRDIAVRLLTEGIRQFRVDLVGPDVEGRHEVIAD</sequence>
<protein>
    <submittedName>
        <fullName evidence="6">TetR/AcrR family transcriptional regulator</fullName>
    </submittedName>
</protein>
<dbReference type="PRINTS" id="PR00455">
    <property type="entry name" value="HTHTETR"/>
</dbReference>
<dbReference type="InterPro" id="IPR004111">
    <property type="entry name" value="Repressor_TetR_C"/>
</dbReference>
<comment type="caution">
    <text evidence="6">The sequence shown here is derived from an EMBL/GenBank/DDBJ whole genome shotgun (WGS) entry which is preliminary data.</text>
</comment>
<dbReference type="InterPro" id="IPR001647">
    <property type="entry name" value="HTH_TetR"/>
</dbReference>
<dbReference type="SUPFAM" id="SSF48498">
    <property type="entry name" value="Tetracyclin repressor-like, C-terminal domain"/>
    <property type="match status" value="1"/>
</dbReference>
<evidence type="ECO:0000256" key="3">
    <source>
        <dbReference type="ARBA" id="ARBA00023163"/>
    </source>
</evidence>
<keyword evidence="3" id="KW-0804">Transcription</keyword>
<evidence type="ECO:0000256" key="1">
    <source>
        <dbReference type="ARBA" id="ARBA00023015"/>
    </source>
</evidence>
<dbReference type="Pfam" id="PF02909">
    <property type="entry name" value="TetR_C_1"/>
    <property type="match status" value="1"/>
</dbReference>
<name>A0A7J5BAI6_9MICO</name>
<dbReference type="GO" id="GO:0045892">
    <property type="term" value="P:negative regulation of DNA-templated transcription"/>
    <property type="evidence" value="ECO:0007669"/>
    <property type="project" value="InterPro"/>
</dbReference>
<reference evidence="6 7" key="1">
    <citation type="submission" date="2019-09" db="EMBL/GenBank/DDBJ databases">
        <title>Phylogeny of genus Pseudoclavibacter and closely related genus.</title>
        <authorList>
            <person name="Li Y."/>
        </authorList>
    </citation>
    <scope>NUCLEOTIDE SEQUENCE [LARGE SCALE GENOMIC DNA]</scope>
    <source>
        <strain evidence="6 7">KCTC 13959</strain>
    </source>
</reference>
<feature type="DNA-binding region" description="H-T-H motif" evidence="4">
    <location>
        <begin position="33"/>
        <end position="52"/>
    </location>
</feature>
<dbReference type="EMBL" id="WBKB01000004">
    <property type="protein sequence ID" value="KAB1643053.1"/>
    <property type="molecule type" value="Genomic_DNA"/>
</dbReference>
<organism evidence="6 7">
    <name type="scientific">Gulosibacter chungangensis</name>
    <dbReference type="NCBI Taxonomy" id="979746"/>
    <lineage>
        <taxon>Bacteria</taxon>
        <taxon>Bacillati</taxon>
        <taxon>Actinomycetota</taxon>
        <taxon>Actinomycetes</taxon>
        <taxon>Micrococcales</taxon>
        <taxon>Microbacteriaceae</taxon>
        <taxon>Gulosibacter</taxon>
    </lineage>
</organism>
<feature type="domain" description="HTH tetR-type" evidence="5">
    <location>
        <begin position="10"/>
        <end position="70"/>
    </location>
</feature>
<keyword evidence="7" id="KW-1185">Reference proteome</keyword>
<dbReference type="AlphaFoldDB" id="A0A7J5BAI6"/>
<evidence type="ECO:0000256" key="4">
    <source>
        <dbReference type="PROSITE-ProRule" id="PRU00335"/>
    </source>
</evidence>
<keyword evidence="1" id="KW-0805">Transcription regulation</keyword>
<evidence type="ECO:0000313" key="6">
    <source>
        <dbReference type="EMBL" id="KAB1643053.1"/>
    </source>
</evidence>